<feature type="domain" description="JmjC" evidence="6">
    <location>
        <begin position="95"/>
        <end position="224"/>
    </location>
</feature>
<dbReference type="Proteomes" id="UP000027341">
    <property type="component" value="Unassembled WGS sequence"/>
</dbReference>
<dbReference type="GO" id="GO:0016706">
    <property type="term" value="F:2-oxoglutarate-dependent dioxygenase activity"/>
    <property type="evidence" value="ECO:0007669"/>
    <property type="project" value="TreeGrafter"/>
</dbReference>
<dbReference type="EMBL" id="JMIU01000001">
    <property type="protein sequence ID" value="KDN95080.1"/>
    <property type="molecule type" value="Genomic_DNA"/>
</dbReference>
<gene>
    <name evidence="7" type="ORF">EI16_01850</name>
</gene>
<evidence type="ECO:0000256" key="1">
    <source>
        <dbReference type="ARBA" id="ARBA00001954"/>
    </source>
</evidence>
<evidence type="ECO:0000313" key="7">
    <source>
        <dbReference type="EMBL" id="KDN95080.1"/>
    </source>
</evidence>
<keyword evidence="5" id="KW-0408">Iron</keyword>
<dbReference type="InterPro" id="IPR046799">
    <property type="entry name" value="ROXA-like_wH"/>
</dbReference>
<dbReference type="InterPro" id="IPR003347">
    <property type="entry name" value="JmjC_dom"/>
</dbReference>
<evidence type="ECO:0000256" key="3">
    <source>
        <dbReference type="ARBA" id="ARBA00022964"/>
    </source>
</evidence>
<accession>A0A066ZY93</accession>
<keyword evidence="2" id="KW-0479">Metal-binding</keyword>
<dbReference type="Pfam" id="PF08007">
    <property type="entry name" value="JmjC_2"/>
    <property type="match status" value="1"/>
</dbReference>
<evidence type="ECO:0000313" key="8">
    <source>
        <dbReference type="Proteomes" id="UP000027341"/>
    </source>
</evidence>
<reference evidence="7 8" key="1">
    <citation type="submission" date="2014-04" db="EMBL/GenBank/DDBJ databases">
        <title>Draft genome sequence of Hydrogenovibrio marinus MH-110, a model organism for aerobic H2 metabolism.</title>
        <authorList>
            <person name="Cha H.J."/>
            <person name="Jo B.H."/>
            <person name="Hwang B.H."/>
        </authorList>
    </citation>
    <scope>NUCLEOTIDE SEQUENCE [LARGE SCALE GENOMIC DNA]</scope>
    <source>
        <strain evidence="7 8">MH-110</strain>
    </source>
</reference>
<dbReference type="PANTHER" id="PTHR13096">
    <property type="entry name" value="MINA53 MYC INDUCED NUCLEAR ANTIGEN"/>
    <property type="match status" value="1"/>
</dbReference>
<comment type="cofactor">
    <cofactor evidence="1">
        <name>Fe(2+)</name>
        <dbReference type="ChEBI" id="CHEBI:29033"/>
    </cofactor>
</comment>
<protein>
    <submittedName>
        <fullName evidence="7">Cupin</fullName>
    </submittedName>
</protein>
<dbReference type="RefSeq" id="WP_029908838.1">
    <property type="nucleotide sequence ID" value="NZ_AP020335.1"/>
</dbReference>
<dbReference type="PANTHER" id="PTHR13096:SF8">
    <property type="entry name" value="RIBOSOMAL OXYGENASE 1"/>
    <property type="match status" value="1"/>
</dbReference>
<evidence type="ECO:0000256" key="4">
    <source>
        <dbReference type="ARBA" id="ARBA00023002"/>
    </source>
</evidence>
<dbReference type="Gene3D" id="3.40.366.30">
    <property type="entry name" value="50S ribosomal protein L16 arginine hydroxylase, Chain A, Domain 2"/>
    <property type="match status" value="1"/>
</dbReference>
<comment type="caution">
    <text evidence="7">The sequence shown here is derived from an EMBL/GenBank/DDBJ whole genome shotgun (WGS) entry which is preliminary data.</text>
</comment>
<sequence length="389" mass="44893">MLNFSDITLDVFLKDYWQKKPLLIKNAFPDFVSPISAEELAGLSLEEEVESRIVIQHGEQDYELKRGPFEETVYSELPEQNWTLLIQGMDRLIPEVGELLEQFDFIPQWRLDDIMISYAATGGNVGPHFDHYDVFLLQAQGQRNWKLTSQDCELSNYIEGVDLRLMQRFVVEDDYVCEAGDLLYVPPKWGHHGVGLTDDCMTWSIGYRTYKGLELWDSFGDYLAENNAFQTLYQDPNWQGSAPGEITEGSWQQAKVLLESVLQDEAALKQWFGRFATQLDQSASQQLPEPLTEEEQSDIETLIDVLHEAEGIVRDPVCRFAYLQTEDGVTFYINSAIWQDFGATPEFLRLLANQRRILQDELVPHLNQEGNQKLLSDLWQLQFFEILEA</sequence>
<dbReference type="GO" id="GO:0046872">
    <property type="term" value="F:metal ion binding"/>
    <property type="evidence" value="ECO:0007669"/>
    <property type="project" value="UniProtKB-KW"/>
</dbReference>
<evidence type="ECO:0000259" key="6">
    <source>
        <dbReference type="PROSITE" id="PS51184"/>
    </source>
</evidence>
<evidence type="ECO:0000256" key="2">
    <source>
        <dbReference type="ARBA" id="ARBA00022723"/>
    </source>
</evidence>
<keyword evidence="8" id="KW-1185">Reference proteome</keyword>
<dbReference type="Gene3D" id="2.60.120.650">
    <property type="entry name" value="Cupin"/>
    <property type="match status" value="1"/>
</dbReference>
<organism evidence="7 8">
    <name type="scientific">Hydrogenovibrio marinus</name>
    <dbReference type="NCBI Taxonomy" id="28885"/>
    <lineage>
        <taxon>Bacteria</taxon>
        <taxon>Pseudomonadati</taxon>
        <taxon>Pseudomonadota</taxon>
        <taxon>Gammaproteobacteria</taxon>
        <taxon>Thiotrichales</taxon>
        <taxon>Piscirickettsiaceae</taxon>
        <taxon>Hydrogenovibrio</taxon>
    </lineage>
</organism>
<dbReference type="SUPFAM" id="SSF51197">
    <property type="entry name" value="Clavaminate synthase-like"/>
    <property type="match status" value="1"/>
</dbReference>
<dbReference type="STRING" id="28885.EI16_01850"/>
<dbReference type="Pfam" id="PF20514">
    <property type="entry name" value="WHD_ROXA"/>
    <property type="match status" value="1"/>
</dbReference>
<dbReference type="InterPro" id="IPR039994">
    <property type="entry name" value="NO66-like"/>
</dbReference>
<dbReference type="PROSITE" id="PS51184">
    <property type="entry name" value="JMJC"/>
    <property type="match status" value="1"/>
</dbReference>
<name>A0A066ZY93_HYDMR</name>
<evidence type="ECO:0000256" key="5">
    <source>
        <dbReference type="ARBA" id="ARBA00023004"/>
    </source>
</evidence>
<keyword evidence="3" id="KW-0223">Dioxygenase</keyword>
<dbReference type="AlphaFoldDB" id="A0A066ZY93"/>
<keyword evidence="4" id="KW-0560">Oxidoreductase</keyword>
<proteinExistence type="predicted"/>